<evidence type="ECO:0000256" key="2">
    <source>
        <dbReference type="ARBA" id="ARBA00012313"/>
    </source>
</evidence>
<dbReference type="PANTHER" id="PTHR31517">
    <property type="match status" value="1"/>
</dbReference>
<keyword evidence="5 9" id="KW-0479">Metal-binding</keyword>
<feature type="binding site" description="axial binding residue" evidence="9">
    <location>
        <position position="56"/>
    </location>
    <ligand>
        <name>heme b</name>
        <dbReference type="ChEBI" id="CHEBI:60344"/>
    </ligand>
    <ligandPart>
        <name>Fe</name>
        <dbReference type="ChEBI" id="CHEBI:18248"/>
    </ligandPart>
</feature>
<gene>
    <name evidence="13" type="ORF">TAV2_LOCUS21546</name>
</gene>
<dbReference type="EMBL" id="OU466862">
    <property type="protein sequence ID" value="CAH2073429.1"/>
    <property type="molecule type" value="Genomic_DNA"/>
</dbReference>
<sequence>MPWRVPLGRRDGRVSLRQNVINLPSFSINASIPDLLNSFRALGFSMEEFVALVGGHTIGTASCGLTADGSCPGLLQRVALDTGSQFAFDNSIFSNILNDRGVLYVDQSLSLSDITRPVVELFVNDKDAFNTEFERAMIKMSNIGLKTFPNGEIRRRCSAINQMSNITLINNAGD</sequence>
<dbReference type="InterPro" id="IPR002207">
    <property type="entry name" value="Peroxidase_I"/>
</dbReference>
<comment type="catalytic activity">
    <reaction evidence="1">
        <text>2 a phenolic donor + H2O2 = 2 a phenolic radical donor + 2 H2O</text>
        <dbReference type="Rhea" id="RHEA:56136"/>
        <dbReference type="ChEBI" id="CHEBI:15377"/>
        <dbReference type="ChEBI" id="CHEBI:16240"/>
        <dbReference type="ChEBI" id="CHEBI:139520"/>
        <dbReference type="ChEBI" id="CHEBI:139521"/>
        <dbReference type="EC" id="1.11.1.7"/>
    </reaction>
</comment>
<dbReference type="GO" id="GO:0006979">
    <property type="term" value="P:response to oxidative stress"/>
    <property type="evidence" value="ECO:0007669"/>
    <property type="project" value="InterPro"/>
</dbReference>
<dbReference type="InterPro" id="IPR000823">
    <property type="entry name" value="Peroxidase_pln"/>
</dbReference>
<keyword evidence="3" id="KW-0575">Peroxidase</keyword>
<dbReference type="GO" id="GO:0020037">
    <property type="term" value="F:heme binding"/>
    <property type="evidence" value="ECO:0007669"/>
    <property type="project" value="InterPro"/>
</dbReference>
<dbReference type="PRINTS" id="PR00459">
    <property type="entry name" value="ASPEROXIDASE"/>
</dbReference>
<dbReference type="SUPFAM" id="SSF48113">
    <property type="entry name" value="Heme-dependent peroxidases"/>
    <property type="match status" value="1"/>
</dbReference>
<reference evidence="13 14" key="1">
    <citation type="submission" date="2022-03" db="EMBL/GenBank/DDBJ databases">
        <authorList>
            <person name="Nunn A."/>
            <person name="Chopra R."/>
            <person name="Nunn A."/>
            <person name="Contreras Garrido A."/>
        </authorList>
    </citation>
    <scope>NUCLEOTIDE SEQUENCE [LARGE SCALE GENOMIC DNA]</scope>
</reference>
<dbReference type="AlphaFoldDB" id="A0AAU9SV70"/>
<feature type="binding site" evidence="8">
    <location>
        <position position="24"/>
    </location>
    <ligand>
        <name>substrate</name>
    </ligand>
</feature>
<evidence type="ECO:0000256" key="6">
    <source>
        <dbReference type="ARBA" id="ARBA00023002"/>
    </source>
</evidence>
<keyword evidence="10" id="KW-1015">Disulfide bond</keyword>
<evidence type="ECO:0000256" key="8">
    <source>
        <dbReference type="PIRSR" id="PIRSR600823-2"/>
    </source>
</evidence>
<accession>A0AAU9SV70</accession>
<dbReference type="Pfam" id="PF00141">
    <property type="entry name" value="peroxidase"/>
    <property type="match status" value="1"/>
</dbReference>
<dbReference type="InterPro" id="IPR002016">
    <property type="entry name" value="Haem_peroxidase"/>
</dbReference>
<feature type="binding site" evidence="9">
    <location>
        <position position="57"/>
    </location>
    <ligand>
        <name>Ca(2+)</name>
        <dbReference type="ChEBI" id="CHEBI:29108"/>
        <label>2</label>
    </ligand>
</feature>
<name>A0AAU9SV70_THLAR</name>
<evidence type="ECO:0000313" key="13">
    <source>
        <dbReference type="EMBL" id="CAH2073429.1"/>
    </source>
</evidence>
<dbReference type="PROSITE" id="PS50873">
    <property type="entry name" value="PEROXIDASE_4"/>
    <property type="match status" value="1"/>
</dbReference>
<organism evidence="13 14">
    <name type="scientific">Thlaspi arvense</name>
    <name type="common">Field penny-cress</name>
    <dbReference type="NCBI Taxonomy" id="13288"/>
    <lineage>
        <taxon>Eukaryota</taxon>
        <taxon>Viridiplantae</taxon>
        <taxon>Streptophyta</taxon>
        <taxon>Embryophyta</taxon>
        <taxon>Tracheophyta</taxon>
        <taxon>Spermatophyta</taxon>
        <taxon>Magnoliopsida</taxon>
        <taxon>eudicotyledons</taxon>
        <taxon>Gunneridae</taxon>
        <taxon>Pentapetalae</taxon>
        <taxon>rosids</taxon>
        <taxon>malvids</taxon>
        <taxon>Brassicales</taxon>
        <taxon>Brassicaceae</taxon>
        <taxon>Thlaspideae</taxon>
        <taxon>Thlaspi</taxon>
    </lineage>
</organism>
<dbReference type="GO" id="GO:0140825">
    <property type="term" value="F:lactoperoxidase activity"/>
    <property type="evidence" value="ECO:0007669"/>
    <property type="project" value="UniProtKB-EC"/>
</dbReference>
<dbReference type="PANTHER" id="PTHR31517:SF48">
    <property type="entry name" value="PEROXIDASE 16-RELATED"/>
    <property type="match status" value="1"/>
</dbReference>
<keyword evidence="6" id="KW-0560">Oxidoreductase</keyword>
<dbReference type="EC" id="1.11.1.7" evidence="2"/>
<evidence type="ECO:0000256" key="11">
    <source>
        <dbReference type="RuleBase" id="RU004241"/>
    </source>
</evidence>
<feature type="domain" description="Plant heme peroxidase family profile" evidence="12">
    <location>
        <begin position="1"/>
        <end position="161"/>
    </location>
</feature>
<evidence type="ECO:0000313" key="14">
    <source>
        <dbReference type="Proteomes" id="UP000836841"/>
    </source>
</evidence>
<feature type="binding site" evidence="9">
    <location>
        <position position="89"/>
    </location>
    <ligand>
        <name>Ca(2+)</name>
        <dbReference type="ChEBI" id="CHEBI:29108"/>
        <label>2</label>
    </ligand>
</feature>
<comment type="cofactor">
    <cofactor evidence="9">
        <name>heme b</name>
        <dbReference type="ChEBI" id="CHEBI:60344"/>
    </cofactor>
    <text evidence="9">Binds 1 heme b (iron(II)-protoporphyrin IX) group per subunit.</text>
</comment>
<dbReference type="Gene3D" id="1.10.420.10">
    <property type="entry name" value="Peroxidase, domain 2"/>
    <property type="match status" value="2"/>
</dbReference>
<comment type="similarity">
    <text evidence="11">Belongs to the peroxidase family.</text>
</comment>
<dbReference type="InterPro" id="IPR010255">
    <property type="entry name" value="Haem_peroxidase_sf"/>
</dbReference>
<dbReference type="Proteomes" id="UP000836841">
    <property type="component" value="Chromosome 6"/>
</dbReference>
<evidence type="ECO:0000256" key="5">
    <source>
        <dbReference type="ARBA" id="ARBA00022723"/>
    </source>
</evidence>
<keyword evidence="4" id="KW-0349">Heme</keyword>
<dbReference type="PRINTS" id="PR00458">
    <property type="entry name" value="PEROXIDASE"/>
</dbReference>
<dbReference type="GO" id="GO:0046872">
    <property type="term" value="F:metal ion binding"/>
    <property type="evidence" value="ECO:0007669"/>
    <property type="project" value="UniProtKB-KW"/>
</dbReference>
<feature type="disulfide bond" evidence="10">
    <location>
        <begin position="63"/>
        <end position="71"/>
    </location>
</feature>
<evidence type="ECO:0000256" key="10">
    <source>
        <dbReference type="PIRSR" id="PIRSR600823-5"/>
    </source>
</evidence>
<protein>
    <recommendedName>
        <fullName evidence="2">peroxidase</fullName>
        <ecNumber evidence="2">1.11.1.7</ecNumber>
    </recommendedName>
</protein>
<keyword evidence="7 9" id="KW-0408">Iron</keyword>
<keyword evidence="14" id="KW-1185">Reference proteome</keyword>
<evidence type="ECO:0000256" key="1">
    <source>
        <dbReference type="ARBA" id="ARBA00000189"/>
    </source>
</evidence>
<keyword evidence="9" id="KW-0106">Calcium</keyword>
<evidence type="ECO:0000256" key="3">
    <source>
        <dbReference type="ARBA" id="ARBA00022559"/>
    </source>
</evidence>
<feature type="binding site" evidence="9">
    <location>
        <position position="81"/>
    </location>
    <ligand>
        <name>Ca(2+)</name>
        <dbReference type="ChEBI" id="CHEBI:29108"/>
        <label>2</label>
    </ligand>
</feature>
<evidence type="ECO:0000256" key="7">
    <source>
        <dbReference type="ARBA" id="ARBA00023004"/>
    </source>
</evidence>
<comment type="cofactor">
    <cofactor evidence="9">
        <name>Ca(2+)</name>
        <dbReference type="ChEBI" id="CHEBI:29108"/>
    </cofactor>
    <text evidence="9">Binds 2 calcium ions per subunit.</text>
</comment>
<proteinExistence type="inferred from homology"/>
<evidence type="ECO:0000256" key="4">
    <source>
        <dbReference type="ARBA" id="ARBA00022617"/>
    </source>
</evidence>
<evidence type="ECO:0000256" key="9">
    <source>
        <dbReference type="PIRSR" id="PIRSR600823-3"/>
    </source>
</evidence>
<evidence type="ECO:0000259" key="12">
    <source>
        <dbReference type="PROSITE" id="PS50873"/>
    </source>
</evidence>